<dbReference type="InterPro" id="IPR056132">
    <property type="entry name" value="DUF7715"/>
</dbReference>
<gene>
    <name evidence="2" type="ORF">AS594_36275</name>
</gene>
<name>A0A1E5PHL6_9ACTN</name>
<accession>A0A1E5PHL6</accession>
<comment type="caution">
    <text evidence="2">The sequence shown here is derived from an EMBL/GenBank/DDBJ whole genome shotgun (WGS) entry which is preliminary data.</text>
</comment>
<evidence type="ECO:0000313" key="2">
    <source>
        <dbReference type="EMBL" id="OEJ29058.1"/>
    </source>
</evidence>
<protein>
    <recommendedName>
        <fullName evidence="1">DUF7715 domain-containing protein</fullName>
    </recommendedName>
</protein>
<dbReference type="Proteomes" id="UP000095759">
    <property type="component" value="Unassembled WGS sequence"/>
</dbReference>
<proteinExistence type="predicted"/>
<keyword evidence="3" id="KW-1185">Reference proteome</keyword>
<dbReference type="EMBL" id="MEHJ01000001">
    <property type="protein sequence ID" value="OEJ29058.1"/>
    <property type="molecule type" value="Genomic_DNA"/>
</dbReference>
<evidence type="ECO:0000259" key="1">
    <source>
        <dbReference type="Pfam" id="PF24831"/>
    </source>
</evidence>
<feature type="domain" description="DUF7715" evidence="1">
    <location>
        <begin position="1"/>
        <end position="109"/>
    </location>
</feature>
<organism evidence="2 3">
    <name type="scientific">Streptomyces agglomeratus</name>
    <dbReference type="NCBI Taxonomy" id="285458"/>
    <lineage>
        <taxon>Bacteria</taxon>
        <taxon>Bacillati</taxon>
        <taxon>Actinomycetota</taxon>
        <taxon>Actinomycetes</taxon>
        <taxon>Kitasatosporales</taxon>
        <taxon>Streptomycetaceae</taxon>
        <taxon>Streptomyces</taxon>
    </lineage>
</organism>
<dbReference type="Pfam" id="PF24831">
    <property type="entry name" value="DUF7715"/>
    <property type="match status" value="1"/>
</dbReference>
<sequence length="120" mass="13270">MKLIVPAFDQHYRASATDYAWTGPGEILTIGTDDAFVGIDSCRYTTHGRVTALDVTRDEVTAKIINLLTQDGFYVPGRERQSTETRRHTAEVFGLARGFEVGAVIGVHRGRPRRHAAPTN</sequence>
<reference evidence="2 3" key="1">
    <citation type="submission" date="2016-08" db="EMBL/GenBank/DDBJ databases">
        <title>Complete genome sequence of Streptomyces agglomeratus strain 6-3-2, a novel anti-MRSA actinomycete isolated from Wuli of Tebit, China.</title>
        <authorList>
            <person name="Chen X."/>
        </authorList>
    </citation>
    <scope>NUCLEOTIDE SEQUENCE [LARGE SCALE GENOMIC DNA]</scope>
    <source>
        <strain evidence="2 3">6-3-2</strain>
    </source>
</reference>
<dbReference type="OrthoDB" id="4231851at2"/>
<dbReference type="RefSeq" id="WP_069935876.1">
    <property type="nucleotide sequence ID" value="NZ_MEHJ01000001.1"/>
</dbReference>
<dbReference type="AlphaFoldDB" id="A0A1E5PHL6"/>
<evidence type="ECO:0000313" key="3">
    <source>
        <dbReference type="Proteomes" id="UP000095759"/>
    </source>
</evidence>